<dbReference type="PROSITE" id="PS51204">
    <property type="entry name" value="HSA"/>
    <property type="match status" value="1"/>
</dbReference>
<evidence type="ECO:0000313" key="11">
    <source>
        <dbReference type="EMBL" id="CEG41635.1"/>
    </source>
</evidence>
<dbReference type="InterPro" id="IPR000330">
    <property type="entry name" value="SNF2_N"/>
</dbReference>
<feature type="region of interest" description="Disordered" evidence="6">
    <location>
        <begin position="1719"/>
        <end position="1740"/>
    </location>
</feature>
<dbReference type="CDD" id="cd17996">
    <property type="entry name" value="DEXHc_SMARCA2_SMARCA4"/>
    <property type="match status" value="1"/>
</dbReference>
<accession>A0A0N7L5J3</accession>
<dbReference type="Gene3D" id="3.40.50.10810">
    <property type="entry name" value="Tandem AAA-ATPase domain"/>
    <property type="match status" value="1"/>
</dbReference>
<dbReference type="InterPro" id="IPR001650">
    <property type="entry name" value="Helicase_C-like"/>
</dbReference>
<dbReference type="GO" id="GO:0004386">
    <property type="term" value="F:helicase activity"/>
    <property type="evidence" value="ECO:0007669"/>
    <property type="project" value="UniProtKB-KW"/>
</dbReference>
<dbReference type="SMART" id="SM00573">
    <property type="entry name" value="HSA"/>
    <property type="match status" value="1"/>
</dbReference>
<dbReference type="FunFam" id="1.20.5.170:FF:000106">
    <property type="entry name" value="Chromatin structure-remodeling complex subunit snf21"/>
    <property type="match status" value="1"/>
</dbReference>
<dbReference type="RefSeq" id="XP_024578004.1">
    <property type="nucleotide sequence ID" value="XM_024727426.1"/>
</dbReference>
<dbReference type="Gene3D" id="1.20.920.10">
    <property type="entry name" value="Bromodomain-like"/>
    <property type="match status" value="1"/>
</dbReference>
<feature type="compositionally biased region" description="Basic residues" evidence="6">
    <location>
        <begin position="737"/>
        <end position="748"/>
    </location>
</feature>
<dbReference type="InterPro" id="IPR027417">
    <property type="entry name" value="P-loop_NTPase"/>
</dbReference>
<evidence type="ECO:0000259" key="10">
    <source>
        <dbReference type="PROSITE" id="PS51204"/>
    </source>
</evidence>
<dbReference type="InterPro" id="IPR014012">
    <property type="entry name" value="HSA_dom"/>
</dbReference>
<evidence type="ECO:0000256" key="3">
    <source>
        <dbReference type="ARBA" id="ARBA00023117"/>
    </source>
</evidence>
<keyword evidence="12" id="KW-1185">Reference proteome</keyword>
<protein>
    <submittedName>
        <fullName evidence="11">Atp-dependent dna helicase snf21</fullName>
    </submittedName>
</protein>
<dbReference type="CDD" id="cd18793">
    <property type="entry name" value="SF2_C_SNF"/>
    <property type="match status" value="1"/>
</dbReference>
<keyword evidence="2" id="KW-0378">Hydrolase</keyword>
<dbReference type="InterPro" id="IPR049730">
    <property type="entry name" value="SNF2/RAD54-like_C"/>
</dbReference>
<comment type="subcellular location">
    <subcellularLocation>
        <location evidence="1">Nucleus</location>
    </subcellularLocation>
</comment>
<keyword evidence="11" id="KW-0347">Helicase</keyword>
<dbReference type="SUPFAM" id="SSF47370">
    <property type="entry name" value="Bromodomain"/>
    <property type="match status" value="1"/>
</dbReference>
<dbReference type="Gene3D" id="1.20.5.170">
    <property type="match status" value="1"/>
</dbReference>
<dbReference type="SMART" id="SM01314">
    <property type="entry name" value="SnAC"/>
    <property type="match status" value="1"/>
</dbReference>
<dbReference type="SMART" id="SM00487">
    <property type="entry name" value="DEXDc"/>
    <property type="match status" value="1"/>
</dbReference>
<dbReference type="InterPro" id="IPR036427">
    <property type="entry name" value="Bromodomain-like_sf"/>
</dbReference>
<evidence type="ECO:0000256" key="4">
    <source>
        <dbReference type="ARBA" id="ARBA00023242"/>
    </source>
</evidence>
<dbReference type="SMART" id="SM00490">
    <property type="entry name" value="HELICc"/>
    <property type="match status" value="1"/>
</dbReference>
<dbReference type="Pfam" id="PF14619">
    <property type="entry name" value="SnAC"/>
    <property type="match status" value="1"/>
</dbReference>
<feature type="domain" description="HSA" evidence="10">
    <location>
        <begin position="740"/>
        <end position="812"/>
    </location>
</feature>
<evidence type="ECO:0000256" key="1">
    <source>
        <dbReference type="ARBA" id="ARBA00004123"/>
    </source>
</evidence>
<dbReference type="GO" id="GO:0042393">
    <property type="term" value="F:histone binding"/>
    <property type="evidence" value="ECO:0007669"/>
    <property type="project" value="InterPro"/>
</dbReference>
<dbReference type="InterPro" id="IPR014001">
    <property type="entry name" value="Helicase_ATP-bd"/>
</dbReference>
<sequence>MSAHVLTKRLALRRLRISALRMLSTIDSTSSTTNTILASETTNTAEISEEDLGNLAGVPISQATKTHRLKFFEFAKEQQDQLFPEGIGRRMDNTFDLLGQRHIMLRDTTLKIISAMKDWETAKNDSIGAYLIDGIRGTGKSFALHQIVQFARESNWVVLYVPNPRSWTHEAPYVVLSPYQEGKFDIDVYGVDLLQKFLHCHGEQIKSIPLRGKYTDRYYPTNKFESKPKVVSDYAEAALTLHDVVVCGIRDEELACQAVCDLKAELAQTTEFPVLIAIDDYNTWFQPTVFGYEGKDVAADDISVISSLKDIGPKGYDKSRKLKNGLFVAAVTENFPSKVHFKNQVDYREIRTTMYPYTTEELATIVSYYNQMSFLHDKPTDSQLAYFRLMTKSLPLHVFDLNCIKRAMQHKEDGRNDPFLKNIILVNHIPNMEPSAGASAARMTLSPADVKKLMDAALRMQRAGQKDHPKYQQIVALLRQYQQQHRARQQMQMQSQMQFQAQASAQSLEVAANPFLQQKTMLFSERQLEYLHNQIRAYKALCHSMDTAIAQAKQLSAAAPSMQPSDFTNYKMGASVEPFVQQPQPPIGDPPVLELLTPKWTRAARNLLYTGPEYMDGDLIRIEEKGELAFGPYNICSRWLGLNDVALKMRYMHALQQFLVSSLDKLEKHAETLDENEQRTLRDLRCLLLQQKLRRHVAKAHTTRLALLGEPSAVDRKSFRRRRPASRVELQSDEREKRKRSVAMEKKRRANHQMYLKAILNHSREFFAYHKNVKAQISKSAKNVKAFIDQKASKAEREEDRQEKLRLKALKANDMEAYGKLVAEAKNERLTYLLSQTNSYLDSIRKLVRQHKKKHHVVDEYTAQYDARYDDGGKEKNEDDMDDDLNYLEIASKGELPRQPLMLVGGDLKEYQLRGLQWMVSLYDNHLNGILADEMGLGKTIQSISLLTYVTEVKHNHGPFLVVVPLSTLSNWVNEFKKWAPDLVLVVYKGAPQVRKELYKQEMASCQFNVLLTTYEYIMKDKHVLRKYGWQYIIVDEGHRMKNAQSKFAMTLGSMYTSRNRLLLTGTPLQNSLPELWALLNFLLPTIFESVDTFEQWFSKPFAQFSGNGDSNELSDEERMLIINRLHQVLRPFLLRRVKASVLDQLPDKVEKVLKCELSGWQKIMYRRIQEGGALLMETTDDAGKKKGKAKYTSKGLSNVLMQLRKVCNHPYLFQTNGYQIDFDIVRSSGKFELLDRMLPKLKAAGHRVLMFSQMTQLMHVLEDYFNYRGFRYLRLDGSTSADEREQRMFMFNAPDSPFFIFLLSTRAGGLGLNLATADTVIIFDSDWNPAMDAQAQDRAHRIGQKNEVRVFRLVTNSPVEEKILSRATDKMNMNNLVVEAGKFNNKSKEADRRAMLESLIKMEQEEAAHAAHGDDESSNVLLDDEINEMMALTDEELVLYNSLDVERNIREAKEWEEYCRQCNIPHFPRSRLMLEKDAPSWLREADDVMERDIASGKHDKDAWNVDMEAISGKPRKRKEMSYRDQFTDAEFVKMCEDGIDEKETKATTMDPKELKATTTKSIELKRKREEDKEFIDPHSIDFDDETLNEDDSGRRERKMLCYYYKKVYDAVVKLKDPTGRLRSELYVEKPSAVEYPDYYTIVQQPMDLLTIKARLDEYNYASHDEFEADFNLMVGNAQLYNHPESLVVLDALEIDKCVKTKMKPLRLKTMEQIAAAYEKAKKDHKRRSKNRKDKKRRHH</sequence>
<dbReference type="PANTHER" id="PTHR10799">
    <property type="entry name" value="SNF2/RAD54 HELICASE FAMILY"/>
    <property type="match status" value="1"/>
</dbReference>
<keyword evidence="11" id="KW-0067">ATP-binding</keyword>
<dbReference type="PROSITE" id="PS51194">
    <property type="entry name" value="HELICASE_CTER"/>
    <property type="match status" value="1"/>
</dbReference>
<keyword evidence="3 5" id="KW-0103">Bromodomain</keyword>
<feature type="region of interest" description="Disordered" evidence="6">
    <location>
        <begin position="716"/>
        <end position="748"/>
    </location>
</feature>
<organism evidence="11 12">
    <name type="scientific">Plasmopara halstedii</name>
    <name type="common">Downy mildew of sunflower</name>
    <dbReference type="NCBI Taxonomy" id="4781"/>
    <lineage>
        <taxon>Eukaryota</taxon>
        <taxon>Sar</taxon>
        <taxon>Stramenopiles</taxon>
        <taxon>Oomycota</taxon>
        <taxon>Peronosporomycetes</taxon>
        <taxon>Peronosporales</taxon>
        <taxon>Peronosporaceae</taxon>
        <taxon>Plasmopara</taxon>
    </lineage>
</organism>
<dbReference type="InterPro" id="IPR001487">
    <property type="entry name" value="Bromodomain"/>
</dbReference>
<evidence type="ECO:0000256" key="6">
    <source>
        <dbReference type="SAM" id="MobiDB-lite"/>
    </source>
</evidence>
<dbReference type="InterPro" id="IPR029295">
    <property type="entry name" value="SnAC"/>
</dbReference>
<dbReference type="STRING" id="4781.A0A0N7L5J3"/>
<dbReference type="Pfam" id="PF00176">
    <property type="entry name" value="SNF2-rel_dom"/>
    <property type="match status" value="1"/>
</dbReference>
<dbReference type="SMART" id="SM00297">
    <property type="entry name" value="BROMO"/>
    <property type="match status" value="1"/>
</dbReference>
<feature type="compositionally biased region" description="Basic residues" evidence="6">
    <location>
        <begin position="1723"/>
        <end position="1740"/>
    </location>
</feature>
<dbReference type="Pfam" id="PF00271">
    <property type="entry name" value="Helicase_C"/>
    <property type="match status" value="1"/>
</dbReference>
<evidence type="ECO:0000259" key="7">
    <source>
        <dbReference type="PROSITE" id="PS50014"/>
    </source>
</evidence>
<dbReference type="PROSITE" id="PS50014">
    <property type="entry name" value="BROMODOMAIN_2"/>
    <property type="match status" value="1"/>
</dbReference>
<dbReference type="InterPro" id="IPR019368">
    <property type="entry name" value="Ribosomal_mS29"/>
</dbReference>
<dbReference type="FunFam" id="3.40.50.10810:FF:000008">
    <property type="entry name" value="Chromatin structure-remodeling complex subunit snf21"/>
    <property type="match status" value="1"/>
</dbReference>
<feature type="domain" description="Helicase ATP-binding" evidence="8">
    <location>
        <begin position="920"/>
        <end position="1086"/>
    </location>
</feature>
<evidence type="ECO:0000259" key="9">
    <source>
        <dbReference type="PROSITE" id="PS51194"/>
    </source>
</evidence>
<dbReference type="Pfam" id="PF00439">
    <property type="entry name" value="Bromodomain"/>
    <property type="match status" value="1"/>
</dbReference>
<dbReference type="FunFam" id="3.40.50.300:FF:002186">
    <property type="entry name" value="Chromatin structure-remodeling complex subunit snf21"/>
    <property type="match status" value="1"/>
</dbReference>
<reference evidence="12" key="1">
    <citation type="submission" date="2014-09" db="EMBL/GenBank/DDBJ databases">
        <authorList>
            <person name="Sharma Rahul"/>
            <person name="Thines Marco"/>
        </authorList>
    </citation>
    <scope>NUCLEOTIDE SEQUENCE [LARGE SCALE GENOMIC DNA]</scope>
</reference>
<dbReference type="OrthoDB" id="448448at2759"/>
<evidence type="ECO:0000256" key="5">
    <source>
        <dbReference type="PROSITE-ProRule" id="PRU00035"/>
    </source>
</evidence>
<name>A0A0N7L5J3_PLAHL</name>
<proteinExistence type="predicted"/>
<dbReference type="GO" id="GO:0005524">
    <property type="term" value="F:ATP binding"/>
    <property type="evidence" value="ECO:0007669"/>
    <property type="project" value="InterPro"/>
</dbReference>
<dbReference type="PRINTS" id="PR00503">
    <property type="entry name" value="BROMODOMAIN"/>
</dbReference>
<dbReference type="Gene3D" id="3.40.50.300">
    <property type="entry name" value="P-loop containing nucleotide triphosphate hydrolases"/>
    <property type="match status" value="1"/>
</dbReference>
<feature type="domain" description="Helicase C-terminal" evidence="9">
    <location>
        <begin position="1234"/>
        <end position="1390"/>
    </location>
</feature>
<dbReference type="GeneID" id="36407023"/>
<dbReference type="GO" id="GO:0005634">
    <property type="term" value="C:nucleus"/>
    <property type="evidence" value="ECO:0007669"/>
    <property type="project" value="UniProtKB-SubCell"/>
</dbReference>
<dbReference type="Proteomes" id="UP000054928">
    <property type="component" value="Unassembled WGS sequence"/>
</dbReference>
<evidence type="ECO:0000259" key="8">
    <source>
        <dbReference type="PROSITE" id="PS51192"/>
    </source>
</evidence>
<evidence type="ECO:0000256" key="2">
    <source>
        <dbReference type="ARBA" id="ARBA00022801"/>
    </source>
</evidence>
<dbReference type="GO" id="GO:0016787">
    <property type="term" value="F:hydrolase activity"/>
    <property type="evidence" value="ECO:0007669"/>
    <property type="project" value="UniProtKB-KW"/>
</dbReference>
<dbReference type="Pfam" id="PF10236">
    <property type="entry name" value="DAP3"/>
    <property type="match status" value="1"/>
</dbReference>
<dbReference type="PROSITE" id="PS51192">
    <property type="entry name" value="HELICASE_ATP_BIND_1"/>
    <property type="match status" value="1"/>
</dbReference>
<keyword evidence="11" id="KW-0547">Nucleotide-binding</keyword>
<evidence type="ECO:0000313" key="12">
    <source>
        <dbReference type="Proteomes" id="UP000054928"/>
    </source>
</evidence>
<keyword evidence="4" id="KW-0539">Nucleus</keyword>
<dbReference type="InterPro" id="IPR038718">
    <property type="entry name" value="SNF2-like_sf"/>
</dbReference>
<feature type="domain" description="Bromo" evidence="7">
    <location>
        <begin position="1619"/>
        <end position="1689"/>
    </location>
</feature>
<dbReference type="Pfam" id="PF07529">
    <property type="entry name" value="HSA"/>
    <property type="match status" value="1"/>
</dbReference>
<dbReference type="EMBL" id="CCYD01000553">
    <property type="protein sequence ID" value="CEG41635.1"/>
    <property type="molecule type" value="Genomic_DNA"/>
</dbReference>
<dbReference type="SUPFAM" id="SSF52540">
    <property type="entry name" value="P-loop containing nucleoside triphosphate hydrolases"/>
    <property type="match status" value="2"/>
</dbReference>